<dbReference type="InterPro" id="IPR013325">
    <property type="entry name" value="RNA_pol_sigma_r2"/>
</dbReference>
<dbReference type="Gene3D" id="1.10.10.10">
    <property type="entry name" value="Winged helix-like DNA-binding domain superfamily/Winged helix DNA-binding domain"/>
    <property type="match status" value="1"/>
</dbReference>
<dbReference type="PANTHER" id="PTHR43133:SF8">
    <property type="entry name" value="RNA POLYMERASE SIGMA FACTOR HI_1459-RELATED"/>
    <property type="match status" value="1"/>
</dbReference>
<dbReference type="GO" id="GO:0016987">
    <property type="term" value="F:sigma factor activity"/>
    <property type="evidence" value="ECO:0007669"/>
    <property type="project" value="UniProtKB-KW"/>
</dbReference>
<evidence type="ECO:0000313" key="7">
    <source>
        <dbReference type="Proteomes" id="UP000316304"/>
    </source>
</evidence>
<evidence type="ECO:0000313" key="6">
    <source>
        <dbReference type="EMBL" id="TWU25272.1"/>
    </source>
</evidence>
<dbReference type="PANTHER" id="PTHR43133">
    <property type="entry name" value="RNA POLYMERASE ECF-TYPE SIGMA FACTO"/>
    <property type="match status" value="1"/>
</dbReference>
<comment type="caution">
    <text evidence="6">The sequence shown here is derived from an EMBL/GenBank/DDBJ whole genome shotgun (WGS) entry which is preliminary data.</text>
</comment>
<evidence type="ECO:0000256" key="4">
    <source>
        <dbReference type="ARBA" id="ARBA00023163"/>
    </source>
</evidence>
<dbReference type="Proteomes" id="UP000316304">
    <property type="component" value="Unassembled WGS sequence"/>
</dbReference>
<sequence length="193" mass="21819">MTSSDFDHLISRLKAADEHAAAQIVKSFETEIRRFIRFRLKTSRMKRLVESVDICQSVFAKFFVDLQREAVCPQSPDQLKALLMTMAKNKLVDKARYHQGGKRDIRRVEAEADIALQRTGDGYRTPASVLADHETLAQFRNHLSEEDRELVEARMQGEGWAELASRTGTTADAMRHRVSRAIKDAASKLGAMA</sequence>
<dbReference type="Pfam" id="PF07638">
    <property type="entry name" value="Sigma70_ECF"/>
    <property type="match status" value="1"/>
</dbReference>
<accession>A0A5C6CLQ3</accession>
<evidence type="ECO:0000259" key="5">
    <source>
        <dbReference type="Pfam" id="PF07638"/>
    </source>
</evidence>
<dbReference type="InterPro" id="IPR036388">
    <property type="entry name" value="WH-like_DNA-bd_sf"/>
</dbReference>
<dbReference type="InterPro" id="IPR039425">
    <property type="entry name" value="RNA_pol_sigma-70-like"/>
</dbReference>
<dbReference type="SUPFAM" id="SSF88946">
    <property type="entry name" value="Sigma2 domain of RNA polymerase sigma factors"/>
    <property type="match status" value="1"/>
</dbReference>
<dbReference type="RefSeq" id="WP_146593922.1">
    <property type="nucleotide sequence ID" value="NZ_SJPT01000002.1"/>
</dbReference>
<protein>
    <submittedName>
        <fullName evidence="6">RNA polymerase sigma factor</fullName>
    </submittedName>
</protein>
<proteinExistence type="predicted"/>
<dbReference type="AlphaFoldDB" id="A0A5C6CLQ3"/>
<dbReference type="InterPro" id="IPR053812">
    <property type="entry name" value="HTH_Sigma70_ECF-like"/>
</dbReference>
<keyword evidence="4" id="KW-0804">Transcription</keyword>
<evidence type="ECO:0000256" key="1">
    <source>
        <dbReference type="ARBA" id="ARBA00023015"/>
    </source>
</evidence>
<evidence type="ECO:0000256" key="2">
    <source>
        <dbReference type="ARBA" id="ARBA00023082"/>
    </source>
</evidence>
<evidence type="ECO:0000256" key="3">
    <source>
        <dbReference type="ARBA" id="ARBA00023125"/>
    </source>
</evidence>
<dbReference type="GO" id="GO:0003677">
    <property type="term" value="F:DNA binding"/>
    <property type="evidence" value="ECO:0007669"/>
    <property type="project" value="UniProtKB-KW"/>
</dbReference>
<dbReference type="OrthoDB" id="274519at2"/>
<feature type="domain" description="RNA polymerase sigma-70 ECF-like HTH" evidence="5">
    <location>
        <begin position="4"/>
        <end position="177"/>
    </location>
</feature>
<dbReference type="EMBL" id="SJPT01000002">
    <property type="protein sequence ID" value="TWU25272.1"/>
    <property type="molecule type" value="Genomic_DNA"/>
</dbReference>
<dbReference type="Gene3D" id="1.10.1740.10">
    <property type="match status" value="1"/>
</dbReference>
<keyword evidence="3" id="KW-0238">DNA-binding</keyword>
<dbReference type="GO" id="GO:0006352">
    <property type="term" value="P:DNA-templated transcription initiation"/>
    <property type="evidence" value="ECO:0007669"/>
    <property type="project" value="InterPro"/>
</dbReference>
<keyword evidence="1" id="KW-0805">Transcription regulation</keyword>
<keyword evidence="7" id="KW-1185">Reference proteome</keyword>
<keyword evidence="2" id="KW-0731">Sigma factor</keyword>
<organism evidence="6 7">
    <name type="scientific">Novipirellula galeiformis</name>
    <dbReference type="NCBI Taxonomy" id="2528004"/>
    <lineage>
        <taxon>Bacteria</taxon>
        <taxon>Pseudomonadati</taxon>
        <taxon>Planctomycetota</taxon>
        <taxon>Planctomycetia</taxon>
        <taxon>Pirellulales</taxon>
        <taxon>Pirellulaceae</taxon>
        <taxon>Novipirellula</taxon>
    </lineage>
</organism>
<name>A0A5C6CLQ3_9BACT</name>
<gene>
    <name evidence="6" type="ORF">Pla52o_15700</name>
</gene>
<reference evidence="6 7" key="1">
    <citation type="submission" date="2019-02" db="EMBL/GenBank/DDBJ databases">
        <title>Deep-cultivation of Planctomycetes and their phenomic and genomic characterization uncovers novel biology.</title>
        <authorList>
            <person name="Wiegand S."/>
            <person name="Jogler M."/>
            <person name="Boedeker C."/>
            <person name="Pinto D."/>
            <person name="Vollmers J."/>
            <person name="Rivas-Marin E."/>
            <person name="Kohn T."/>
            <person name="Peeters S.H."/>
            <person name="Heuer A."/>
            <person name="Rast P."/>
            <person name="Oberbeckmann S."/>
            <person name="Bunk B."/>
            <person name="Jeske O."/>
            <person name="Meyerdierks A."/>
            <person name="Storesund J.E."/>
            <person name="Kallscheuer N."/>
            <person name="Luecker S."/>
            <person name="Lage O.M."/>
            <person name="Pohl T."/>
            <person name="Merkel B.J."/>
            <person name="Hornburger P."/>
            <person name="Mueller R.-W."/>
            <person name="Bruemmer F."/>
            <person name="Labrenz M."/>
            <person name="Spormann A.M."/>
            <person name="Op Den Camp H."/>
            <person name="Overmann J."/>
            <person name="Amann R."/>
            <person name="Jetten M.S.M."/>
            <person name="Mascher T."/>
            <person name="Medema M.H."/>
            <person name="Devos D.P."/>
            <person name="Kaster A.-K."/>
            <person name="Ovreas L."/>
            <person name="Rohde M."/>
            <person name="Galperin M.Y."/>
            <person name="Jogler C."/>
        </authorList>
    </citation>
    <scope>NUCLEOTIDE SEQUENCE [LARGE SCALE GENOMIC DNA]</scope>
    <source>
        <strain evidence="6 7">Pla52o</strain>
    </source>
</reference>